<comment type="caution">
    <text evidence="1">The sequence shown here is derived from an EMBL/GenBank/DDBJ whole genome shotgun (WGS) entry which is preliminary data.</text>
</comment>
<protein>
    <submittedName>
        <fullName evidence="1">Uncharacterized protein</fullName>
    </submittedName>
</protein>
<reference evidence="1" key="1">
    <citation type="journal article" date="2015" name="Nature">
        <title>Complex archaea that bridge the gap between prokaryotes and eukaryotes.</title>
        <authorList>
            <person name="Spang A."/>
            <person name="Saw J.H."/>
            <person name="Jorgensen S.L."/>
            <person name="Zaremba-Niedzwiedzka K."/>
            <person name="Martijn J."/>
            <person name="Lind A.E."/>
            <person name="van Eijk R."/>
            <person name="Schleper C."/>
            <person name="Guy L."/>
            <person name="Ettema T.J."/>
        </authorList>
    </citation>
    <scope>NUCLEOTIDE SEQUENCE</scope>
</reference>
<dbReference type="AlphaFoldDB" id="A0A0F9IF58"/>
<proteinExistence type="predicted"/>
<accession>A0A0F9IF58</accession>
<evidence type="ECO:0000313" key="1">
    <source>
        <dbReference type="EMBL" id="KKM26236.1"/>
    </source>
</evidence>
<sequence length="71" mass="8157">MAKYKIFRAEVGWGARAYLQEVWGYDTLEEVDPLTWDCIQEYADKGYLLDNVLIRAKRSLESNKGGLLDGN</sequence>
<gene>
    <name evidence="1" type="ORF">LCGC14_1586870</name>
</gene>
<organism evidence="1">
    <name type="scientific">marine sediment metagenome</name>
    <dbReference type="NCBI Taxonomy" id="412755"/>
    <lineage>
        <taxon>unclassified sequences</taxon>
        <taxon>metagenomes</taxon>
        <taxon>ecological metagenomes</taxon>
    </lineage>
</organism>
<name>A0A0F9IF58_9ZZZZ</name>
<dbReference type="EMBL" id="LAZR01012553">
    <property type="protein sequence ID" value="KKM26236.1"/>
    <property type="molecule type" value="Genomic_DNA"/>
</dbReference>